<evidence type="ECO:0000313" key="2">
    <source>
        <dbReference type="Proteomes" id="UP000183987"/>
    </source>
</evidence>
<dbReference type="RefSeq" id="WP_178352686.1">
    <property type="nucleotide sequence ID" value="NZ_FQUE01000001.1"/>
</dbReference>
<dbReference type="STRING" id="366533.SAMN05444339_1018"/>
<accession>A0A1M4SFK9</accession>
<sequence length="55" mass="6035">MLIKVAALFLVFFFVLGLFGKWRFPGQKSLAAAKCPKCGRYNIGKGPCACEKGRP</sequence>
<keyword evidence="2" id="KW-1185">Reference proteome</keyword>
<dbReference type="Proteomes" id="UP000183987">
    <property type="component" value="Unassembled WGS sequence"/>
</dbReference>
<protein>
    <submittedName>
        <fullName evidence="1">Uncharacterized protein</fullName>
    </submittedName>
</protein>
<reference evidence="2" key="1">
    <citation type="submission" date="2016-11" db="EMBL/GenBank/DDBJ databases">
        <authorList>
            <person name="Varghese N."/>
            <person name="Submissions S."/>
        </authorList>
    </citation>
    <scope>NUCLEOTIDE SEQUENCE [LARGE SCALE GENOMIC DNA]</scope>
    <source>
        <strain evidence="2">DSM 29326</strain>
    </source>
</reference>
<name>A0A1M4SFK9_LOKAT</name>
<proteinExistence type="predicted"/>
<dbReference type="EMBL" id="FQUE01000001">
    <property type="protein sequence ID" value="SHE30986.1"/>
    <property type="molecule type" value="Genomic_DNA"/>
</dbReference>
<gene>
    <name evidence="1" type="ORF">SAMN05444339_1018</name>
</gene>
<dbReference type="AlphaFoldDB" id="A0A1M4SFK9"/>
<organism evidence="1 2">
    <name type="scientific">Loktanella atrilutea</name>
    <dbReference type="NCBI Taxonomy" id="366533"/>
    <lineage>
        <taxon>Bacteria</taxon>
        <taxon>Pseudomonadati</taxon>
        <taxon>Pseudomonadota</taxon>
        <taxon>Alphaproteobacteria</taxon>
        <taxon>Rhodobacterales</taxon>
        <taxon>Roseobacteraceae</taxon>
        <taxon>Loktanella</taxon>
    </lineage>
</organism>
<evidence type="ECO:0000313" key="1">
    <source>
        <dbReference type="EMBL" id="SHE30986.1"/>
    </source>
</evidence>